<comment type="caution">
    <text evidence="2">The sequence shown here is derived from an EMBL/GenBank/DDBJ whole genome shotgun (WGS) entry which is preliminary data.</text>
</comment>
<organism evidence="2 3">
    <name type="scientific">Xenotaenia resolanae</name>
    <dbReference type="NCBI Taxonomy" id="208358"/>
    <lineage>
        <taxon>Eukaryota</taxon>
        <taxon>Metazoa</taxon>
        <taxon>Chordata</taxon>
        <taxon>Craniata</taxon>
        <taxon>Vertebrata</taxon>
        <taxon>Euteleostomi</taxon>
        <taxon>Actinopterygii</taxon>
        <taxon>Neopterygii</taxon>
        <taxon>Teleostei</taxon>
        <taxon>Neoteleostei</taxon>
        <taxon>Acanthomorphata</taxon>
        <taxon>Ovalentaria</taxon>
        <taxon>Atherinomorphae</taxon>
        <taxon>Cyprinodontiformes</taxon>
        <taxon>Goodeidae</taxon>
        <taxon>Xenotaenia</taxon>
    </lineage>
</organism>
<name>A0ABV0WI57_9TELE</name>
<keyword evidence="1" id="KW-1133">Transmembrane helix</keyword>
<feature type="transmembrane region" description="Helical" evidence="1">
    <location>
        <begin position="37"/>
        <end position="59"/>
    </location>
</feature>
<keyword evidence="1" id="KW-0472">Membrane</keyword>
<evidence type="ECO:0000313" key="2">
    <source>
        <dbReference type="EMBL" id="MEQ2269298.1"/>
    </source>
</evidence>
<sequence length="118" mass="13694">MKRILHLWTSSRWRRGGRSLLLEESLSLIVFKTSTDFATLNVDVLFKLFLFSTLFLFYFERKNKLEKLNYTHSKNAAFQHHCTHHCPPSCLQLSTEDCSPGSRTVWHPGSITACSAFR</sequence>
<accession>A0ABV0WI57</accession>
<reference evidence="2 3" key="1">
    <citation type="submission" date="2021-06" db="EMBL/GenBank/DDBJ databases">
        <authorList>
            <person name="Palmer J.M."/>
        </authorList>
    </citation>
    <scope>NUCLEOTIDE SEQUENCE [LARGE SCALE GENOMIC DNA]</scope>
    <source>
        <strain evidence="2 3">XR_2019</strain>
        <tissue evidence="2">Muscle</tissue>
    </source>
</reference>
<evidence type="ECO:0000313" key="3">
    <source>
        <dbReference type="Proteomes" id="UP001444071"/>
    </source>
</evidence>
<gene>
    <name evidence="2" type="ORF">XENORESO_002573</name>
</gene>
<dbReference type="Proteomes" id="UP001444071">
    <property type="component" value="Unassembled WGS sequence"/>
</dbReference>
<dbReference type="EMBL" id="JAHRIM010051491">
    <property type="protein sequence ID" value="MEQ2269298.1"/>
    <property type="molecule type" value="Genomic_DNA"/>
</dbReference>
<keyword evidence="3" id="KW-1185">Reference proteome</keyword>
<keyword evidence="1" id="KW-0812">Transmembrane</keyword>
<evidence type="ECO:0000256" key="1">
    <source>
        <dbReference type="SAM" id="Phobius"/>
    </source>
</evidence>
<protein>
    <submittedName>
        <fullName evidence="2">Uncharacterized protein</fullName>
    </submittedName>
</protein>
<proteinExistence type="predicted"/>